<dbReference type="NCBIfam" id="NF008206">
    <property type="entry name" value="PRK10966.1"/>
    <property type="match status" value="1"/>
</dbReference>
<evidence type="ECO:0000256" key="3">
    <source>
        <dbReference type="ARBA" id="ARBA00013365"/>
    </source>
</evidence>
<reference evidence="10 11" key="1">
    <citation type="submission" date="2016-01" db="EMBL/GenBank/DDBJ databases">
        <authorList>
            <person name="Oliw E.H."/>
        </authorList>
    </citation>
    <scope>NUCLEOTIDE SEQUENCE [LARGE SCALE GENOMIC DNA]</scope>
    <source>
        <strain evidence="10 11">FRB97</strain>
    </source>
</reference>
<keyword evidence="7" id="KW-0235">DNA replication</keyword>
<feature type="domain" description="Nuclease SbcCD subunit D C-terminal" evidence="9">
    <location>
        <begin position="281"/>
        <end position="378"/>
    </location>
</feature>
<keyword evidence="11" id="KW-1185">Reference proteome</keyword>
<accession>A0A250AYM6</accession>
<evidence type="ECO:0000256" key="1">
    <source>
        <dbReference type="ARBA" id="ARBA00010555"/>
    </source>
</evidence>
<dbReference type="Pfam" id="PF12320">
    <property type="entry name" value="SbcD_C"/>
    <property type="match status" value="1"/>
</dbReference>
<dbReference type="InterPro" id="IPR050535">
    <property type="entry name" value="DNA_Repair-Maintenance_Comp"/>
</dbReference>
<dbReference type="OrthoDB" id="9773856at2"/>
<evidence type="ECO:0000259" key="8">
    <source>
        <dbReference type="Pfam" id="PF00149"/>
    </source>
</evidence>
<organism evidence="10 11">
    <name type="scientific">Gibbsiella quercinecans</name>
    <dbReference type="NCBI Taxonomy" id="929813"/>
    <lineage>
        <taxon>Bacteria</taxon>
        <taxon>Pseudomonadati</taxon>
        <taxon>Pseudomonadota</taxon>
        <taxon>Gammaproteobacteria</taxon>
        <taxon>Enterobacterales</taxon>
        <taxon>Yersiniaceae</taxon>
        <taxon>Gibbsiella</taxon>
    </lineage>
</organism>
<comment type="similarity">
    <text evidence="1 7">Belongs to the SbcD family.</text>
</comment>
<gene>
    <name evidence="7" type="primary">sbcD</name>
    <name evidence="10" type="ORF">AWC35_06590</name>
</gene>
<dbReference type="RefSeq" id="WP_095845643.1">
    <property type="nucleotide sequence ID" value="NZ_CP014136.1"/>
</dbReference>
<dbReference type="Proteomes" id="UP000217182">
    <property type="component" value="Chromosome"/>
</dbReference>
<evidence type="ECO:0000256" key="6">
    <source>
        <dbReference type="ARBA" id="ARBA00022839"/>
    </source>
</evidence>
<feature type="domain" description="Calcineurin-like phosphoesterase" evidence="8">
    <location>
        <begin position="1"/>
        <end position="97"/>
    </location>
</feature>
<dbReference type="Gene3D" id="3.60.21.10">
    <property type="match status" value="1"/>
</dbReference>
<dbReference type="Gene3D" id="3.30.160.720">
    <property type="match status" value="1"/>
</dbReference>
<dbReference type="Pfam" id="PF00149">
    <property type="entry name" value="Metallophos"/>
    <property type="match status" value="1"/>
</dbReference>
<evidence type="ECO:0000256" key="4">
    <source>
        <dbReference type="ARBA" id="ARBA00022722"/>
    </source>
</evidence>
<proteinExistence type="inferred from homology"/>
<dbReference type="CDD" id="cd00840">
    <property type="entry name" value="MPP_Mre11_N"/>
    <property type="match status" value="1"/>
</dbReference>
<keyword evidence="6 7" id="KW-0269">Exonuclease</keyword>
<keyword evidence="7" id="KW-0233">DNA recombination</keyword>
<evidence type="ECO:0000256" key="7">
    <source>
        <dbReference type="RuleBase" id="RU363069"/>
    </source>
</evidence>
<evidence type="ECO:0000256" key="2">
    <source>
        <dbReference type="ARBA" id="ARBA00011322"/>
    </source>
</evidence>
<keyword evidence="7" id="KW-0255">Endonuclease</keyword>
<dbReference type="InterPro" id="IPR026843">
    <property type="entry name" value="SbcD_C"/>
</dbReference>
<protein>
    <recommendedName>
        <fullName evidence="3 7">Nuclease SbcCD subunit D</fullName>
    </recommendedName>
</protein>
<evidence type="ECO:0000256" key="5">
    <source>
        <dbReference type="ARBA" id="ARBA00022801"/>
    </source>
</evidence>
<dbReference type="GO" id="GO:0006260">
    <property type="term" value="P:DNA replication"/>
    <property type="evidence" value="ECO:0007669"/>
    <property type="project" value="UniProtKB-KW"/>
</dbReference>
<dbReference type="GO" id="GO:0004519">
    <property type="term" value="F:endonuclease activity"/>
    <property type="evidence" value="ECO:0007669"/>
    <property type="project" value="UniProtKB-KW"/>
</dbReference>
<keyword evidence="4 7" id="KW-0540">Nuclease</keyword>
<dbReference type="KEGG" id="gqu:AWC35_06590"/>
<dbReference type="InterPro" id="IPR004593">
    <property type="entry name" value="SbcD"/>
</dbReference>
<evidence type="ECO:0000313" key="11">
    <source>
        <dbReference type="Proteomes" id="UP000217182"/>
    </source>
</evidence>
<name>A0A250AYM6_9GAMM</name>
<dbReference type="AlphaFoldDB" id="A0A250AYM6"/>
<dbReference type="InterPro" id="IPR029052">
    <property type="entry name" value="Metallo-depent_PP-like"/>
</dbReference>
<evidence type="ECO:0000313" key="10">
    <source>
        <dbReference type="EMBL" id="ATA19039.1"/>
    </source>
</evidence>
<sequence length="410" mass="45904">MRLIHTSDWHLGQFFFTKTRAAEHQAFLHWLIAQVEQQQVDALIVAGDLFDSGSPPSYARELYNLFVVELQHTGCQLVVLGGNHDSVATLNESRELLSCLNTTVVASAQADLERQIVVLHQRDGQPGAVLCAIPFLRPRDLLTSQAGESGAQKQLALQDAITRHYQALYQAACDRRTELGITLPIVATGHLTTVGVTTSDSVRDIYIGTLDAFPAQHFPAADYIALGHIHRAQTVAKSEHIRYSGSPIPLSFDELGTGKSVYLVDFADGQLQQVTPLAIPCFQPMQLIKGDLQQIEQQLQPFADYQGELPVWLDIEVATQDYLSDIQRRIQQMTEALPVEVLLLRRSKEQRRLAIAQQDKETLNELSVDDVFERRLALEPEMDELRQQRIRLLFQQTVANLAQPDEEPSA</sequence>
<dbReference type="NCBIfam" id="TIGR00619">
    <property type="entry name" value="sbcd"/>
    <property type="match status" value="1"/>
</dbReference>
<dbReference type="InterPro" id="IPR041796">
    <property type="entry name" value="Mre11_N"/>
</dbReference>
<dbReference type="InterPro" id="IPR004843">
    <property type="entry name" value="Calcineurin-like_PHP"/>
</dbReference>
<dbReference type="GO" id="GO:0006310">
    <property type="term" value="P:DNA recombination"/>
    <property type="evidence" value="ECO:0007669"/>
    <property type="project" value="UniProtKB-KW"/>
</dbReference>
<comment type="function">
    <text evidence="7">SbcCD cleaves DNA hairpin structures. These structures can inhibit DNA replication and are intermediates in certain DNA recombination reactions. The complex acts as a 3'-&gt;5' double strand exonuclease that can open hairpins. It also has a 5' single-strand endonuclease activity.</text>
</comment>
<dbReference type="EMBL" id="CP014136">
    <property type="protein sequence ID" value="ATA19039.1"/>
    <property type="molecule type" value="Genomic_DNA"/>
</dbReference>
<keyword evidence="5 7" id="KW-0378">Hydrolase</keyword>
<dbReference type="GO" id="GO:0008408">
    <property type="term" value="F:3'-5' exonuclease activity"/>
    <property type="evidence" value="ECO:0007669"/>
    <property type="project" value="InterPro"/>
</dbReference>
<dbReference type="PANTHER" id="PTHR30337">
    <property type="entry name" value="COMPONENT OF ATP-DEPENDENT DSDNA EXONUCLEASE"/>
    <property type="match status" value="1"/>
</dbReference>
<comment type="subunit">
    <text evidence="2 7">Heterodimer of SbcC and SbcD.</text>
</comment>
<dbReference type="SUPFAM" id="SSF56300">
    <property type="entry name" value="Metallo-dependent phosphatases"/>
    <property type="match status" value="1"/>
</dbReference>
<dbReference type="PANTHER" id="PTHR30337:SF0">
    <property type="entry name" value="NUCLEASE SBCCD SUBUNIT D"/>
    <property type="match status" value="1"/>
</dbReference>
<evidence type="ECO:0000259" key="9">
    <source>
        <dbReference type="Pfam" id="PF12320"/>
    </source>
</evidence>